<dbReference type="EMBL" id="SSTD01004586">
    <property type="protein sequence ID" value="TYK23242.1"/>
    <property type="molecule type" value="Genomic_DNA"/>
</dbReference>
<dbReference type="InterPro" id="IPR043502">
    <property type="entry name" value="DNA/RNA_pol_sf"/>
</dbReference>
<dbReference type="SUPFAM" id="SSF56672">
    <property type="entry name" value="DNA/RNA polymerases"/>
    <property type="match status" value="1"/>
</dbReference>
<keyword evidence="1" id="KW-0808">Transferase</keyword>
<proteinExistence type="predicted"/>
<evidence type="ECO:0000313" key="2">
    <source>
        <dbReference type="Proteomes" id="UP000321947"/>
    </source>
</evidence>
<evidence type="ECO:0000313" key="1">
    <source>
        <dbReference type="EMBL" id="TYK23242.1"/>
    </source>
</evidence>
<organism evidence="1 2">
    <name type="scientific">Cucumis melo var. makuwa</name>
    <name type="common">Oriental melon</name>
    <dbReference type="NCBI Taxonomy" id="1194695"/>
    <lineage>
        <taxon>Eukaryota</taxon>
        <taxon>Viridiplantae</taxon>
        <taxon>Streptophyta</taxon>
        <taxon>Embryophyta</taxon>
        <taxon>Tracheophyta</taxon>
        <taxon>Spermatophyta</taxon>
        <taxon>Magnoliopsida</taxon>
        <taxon>eudicotyledons</taxon>
        <taxon>Gunneridae</taxon>
        <taxon>Pentapetalae</taxon>
        <taxon>rosids</taxon>
        <taxon>fabids</taxon>
        <taxon>Cucurbitales</taxon>
        <taxon>Cucurbitaceae</taxon>
        <taxon>Benincaseae</taxon>
        <taxon>Cucumis</taxon>
    </lineage>
</organism>
<dbReference type="InterPro" id="IPR050951">
    <property type="entry name" value="Retrovirus_Pol_polyprotein"/>
</dbReference>
<keyword evidence="1" id="KW-0695">RNA-directed DNA polymerase</keyword>
<comment type="caution">
    <text evidence="1">The sequence shown here is derived from an EMBL/GenBank/DDBJ whole genome shotgun (WGS) entry which is preliminary data.</text>
</comment>
<reference evidence="1 2" key="1">
    <citation type="submission" date="2019-08" db="EMBL/GenBank/DDBJ databases">
        <title>Draft genome sequences of two oriental melons (Cucumis melo L. var makuwa).</title>
        <authorList>
            <person name="Kwon S.-Y."/>
        </authorList>
    </citation>
    <scope>NUCLEOTIDE SEQUENCE [LARGE SCALE GENOMIC DNA]</scope>
    <source>
        <strain evidence="2">cv. Chang Bougi</strain>
        <tissue evidence="1">Leaf</tissue>
    </source>
</reference>
<protein>
    <submittedName>
        <fullName evidence="1">RNA-directed DNA polymerase-like protein</fullName>
    </submittedName>
</protein>
<dbReference type="Gene3D" id="3.10.10.10">
    <property type="entry name" value="HIV Type 1 Reverse Transcriptase, subunit A, domain 1"/>
    <property type="match status" value="1"/>
</dbReference>
<accession>A0A5D3DI45</accession>
<dbReference type="Proteomes" id="UP000321947">
    <property type="component" value="Unassembled WGS sequence"/>
</dbReference>
<dbReference type="PANTHER" id="PTHR37984">
    <property type="entry name" value="PROTEIN CBG26694"/>
    <property type="match status" value="1"/>
</dbReference>
<dbReference type="PANTHER" id="PTHR37984:SF5">
    <property type="entry name" value="PROTEIN NYNRIN-LIKE"/>
    <property type="match status" value="1"/>
</dbReference>
<keyword evidence="1" id="KW-0548">Nucleotidyltransferase</keyword>
<dbReference type="GO" id="GO:0003964">
    <property type="term" value="F:RNA-directed DNA polymerase activity"/>
    <property type="evidence" value="ECO:0007669"/>
    <property type="project" value="UniProtKB-KW"/>
</dbReference>
<name>A0A5D3DI45_CUCMM</name>
<sequence>MSWIWMFAIFYLEDHDNTTFKLFIRGENTYEFQWMNKKIVLMPLSKKNEEGVNQKKAESHLFITVQDLLHQCQPIMEEPSELPPFRDIQHIIDLIPHSSLPNLPHYIMSPKEYKFLHQHIEDLLKKGHIQPSISPCAVPALLTPKKDGN</sequence>
<gene>
    <name evidence="1" type="ORF">E5676_scaffold142G002870</name>
</gene>
<dbReference type="AlphaFoldDB" id="A0A5D3DI45"/>